<evidence type="ECO:0000313" key="2">
    <source>
        <dbReference type="Proteomes" id="UP000315636"/>
    </source>
</evidence>
<protein>
    <submittedName>
        <fullName evidence="1">Uncharacterized protein</fullName>
    </submittedName>
</protein>
<dbReference type="Proteomes" id="UP000315636">
    <property type="component" value="Unassembled WGS sequence"/>
</dbReference>
<sequence length="97" mass="11412">MYHAYIRGWSAVLGVSQRTIETEYYIVDVPKIIKIRNQNDAVNKLFQIQVESFPYMEKRSQTALIEALQRDVGINQENTNFDRSKMDQLHAMYAQIQ</sequence>
<gene>
    <name evidence="1" type="ORF">SAMN06264849_11523</name>
</gene>
<keyword evidence="2" id="KW-1185">Reference proteome</keyword>
<reference evidence="1 2" key="1">
    <citation type="submission" date="2017-05" db="EMBL/GenBank/DDBJ databases">
        <authorList>
            <person name="Varghese N."/>
            <person name="Submissions S."/>
        </authorList>
    </citation>
    <scope>NUCLEOTIDE SEQUENCE [LARGE SCALE GENOMIC DNA]</scope>
    <source>
        <strain evidence="1 2">DSM 45474</strain>
    </source>
</reference>
<dbReference type="EMBL" id="FXTI01000015">
    <property type="protein sequence ID" value="SMO93030.1"/>
    <property type="molecule type" value="Genomic_DNA"/>
</dbReference>
<organism evidence="1 2">
    <name type="scientific">Melghirimyces algeriensis</name>
    <dbReference type="NCBI Taxonomy" id="910412"/>
    <lineage>
        <taxon>Bacteria</taxon>
        <taxon>Bacillati</taxon>
        <taxon>Bacillota</taxon>
        <taxon>Bacilli</taxon>
        <taxon>Bacillales</taxon>
        <taxon>Thermoactinomycetaceae</taxon>
        <taxon>Melghirimyces</taxon>
    </lineage>
</organism>
<proteinExistence type="predicted"/>
<name>A0A521FC01_9BACL</name>
<dbReference type="AlphaFoldDB" id="A0A521FC01"/>
<accession>A0A521FC01</accession>
<evidence type="ECO:0000313" key="1">
    <source>
        <dbReference type="EMBL" id="SMO93030.1"/>
    </source>
</evidence>